<evidence type="ECO:0000256" key="7">
    <source>
        <dbReference type="SAM" id="Phobius"/>
    </source>
</evidence>
<keyword evidence="5 7" id="KW-1133">Transmembrane helix</keyword>
<dbReference type="Pfam" id="PF01490">
    <property type="entry name" value="Aa_trans"/>
    <property type="match status" value="1"/>
</dbReference>
<evidence type="ECO:0000256" key="4">
    <source>
        <dbReference type="ARBA" id="ARBA00022970"/>
    </source>
</evidence>
<feature type="transmembrane region" description="Helical" evidence="7">
    <location>
        <begin position="208"/>
        <end position="236"/>
    </location>
</feature>
<dbReference type="AlphaFoldDB" id="A0A6P4BIG5"/>
<protein>
    <submittedName>
        <fullName evidence="10">Amino acid transporter ANT1</fullName>
    </submittedName>
</protein>
<dbReference type="GO" id="GO:0015179">
    <property type="term" value="F:L-amino acid transmembrane transporter activity"/>
    <property type="evidence" value="ECO:0007669"/>
    <property type="project" value="TreeGrafter"/>
</dbReference>
<feature type="transmembrane region" description="Helical" evidence="7">
    <location>
        <begin position="343"/>
        <end position="363"/>
    </location>
</feature>
<evidence type="ECO:0000259" key="8">
    <source>
        <dbReference type="Pfam" id="PF01490"/>
    </source>
</evidence>
<dbReference type="Proteomes" id="UP001652623">
    <property type="component" value="Chromosome 11"/>
</dbReference>
<comment type="subcellular location">
    <subcellularLocation>
        <location evidence="1">Membrane</location>
        <topology evidence="1">Multi-pass membrane protein</topology>
    </subcellularLocation>
</comment>
<keyword evidence="9" id="KW-1185">Reference proteome</keyword>
<dbReference type="InterPro" id="IPR013057">
    <property type="entry name" value="AA_transpt_TM"/>
</dbReference>
<name>A0A6P4BIG5_ZIZJJ</name>
<organism evidence="9 10">
    <name type="scientific">Ziziphus jujuba</name>
    <name type="common">Chinese jujube</name>
    <name type="synonym">Ziziphus sativa</name>
    <dbReference type="NCBI Taxonomy" id="326968"/>
    <lineage>
        <taxon>Eukaryota</taxon>
        <taxon>Viridiplantae</taxon>
        <taxon>Streptophyta</taxon>
        <taxon>Embryophyta</taxon>
        <taxon>Tracheophyta</taxon>
        <taxon>Spermatophyta</taxon>
        <taxon>Magnoliopsida</taxon>
        <taxon>eudicotyledons</taxon>
        <taxon>Gunneridae</taxon>
        <taxon>Pentapetalae</taxon>
        <taxon>rosids</taxon>
        <taxon>fabids</taxon>
        <taxon>Rosales</taxon>
        <taxon>Rhamnaceae</taxon>
        <taxon>Paliureae</taxon>
        <taxon>Ziziphus</taxon>
    </lineage>
</organism>
<sequence>MDDGVKIAAIPLLEAQSRIGTASTTQTLGNIVVSIVGTGVLGLPFAFRVAGWLAGSIGVVIAGLSTYYCMLLLVKCRDKLASEEEQEDNQPNNKTYGDLGYKCMGTTGRFITEFLIFVAQCGGAVAYLVFIGQNLSTVYKGHGLDFKTYIFLLVPIEIGLSWIDSLSALAPFSIFADICNVLAMGIVVKEDIQQALAGQFSFKERTAITSNIGGLPFAGGMAVFCFEGFGMTLALESSMRDRNAFSRLLGLTFTGITFVYVLFGFFGYMAYGEETKDIVTLNLPRNWWTVAVQIGMCLGLIFTFPIMVHPINEIIEGELKRSKWFQKPNDDCSITKIAKFGIYTSRAILVMVLAVLASCVPAFGAFASLVGSTVCSLISFVLPSIFHLKLLGSSLRFWQRALDVLILSCGVLFAVYGTYNTIAGV</sequence>
<reference evidence="10" key="1">
    <citation type="submission" date="2025-08" db="UniProtKB">
        <authorList>
            <consortium name="RefSeq"/>
        </authorList>
    </citation>
    <scope>IDENTIFICATION</scope>
    <source>
        <tissue evidence="10">Seedling</tissue>
    </source>
</reference>
<dbReference type="KEGG" id="zju:107432306"/>
<evidence type="ECO:0000256" key="1">
    <source>
        <dbReference type="ARBA" id="ARBA00004141"/>
    </source>
</evidence>
<gene>
    <name evidence="10" type="primary">LOC107432306</name>
</gene>
<dbReference type="GO" id="GO:0005774">
    <property type="term" value="C:vacuolar membrane"/>
    <property type="evidence" value="ECO:0007669"/>
    <property type="project" value="TreeGrafter"/>
</dbReference>
<evidence type="ECO:0000256" key="2">
    <source>
        <dbReference type="ARBA" id="ARBA00022448"/>
    </source>
</evidence>
<feature type="transmembrane region" description="Helical" evidence="7">
    <location>
        <begin position="369"/>
        <end position="388"/>
    </location>
</feature>
<evidence type="ECO:0000313" key="10">
    <source>
        <dbReference type="RefSeq" id="XP_015898905.3"/>
    </source>
</evidence>
<feature type="transmembrane region" description="Helical" evidence="7">
    <location>
        <begin position="400"/>
        <end position="419"/>
    </location>
</feature>
<evidence type="ECO:0000256" key="5">
    <source>
        <dbReference type="ARBA" id="ARBA00022989"/>
    </source>
</evidence>
<dbReference type="PANTHER" id="PTHR22950:SF349">
    <property type="entry name" value="AMINO ACID TRANSPORTER TRANSMEMBRANE DOMAIN-CONTAINING PROTEIN"/>
    <property type="match status" value="1"/>
</dbReference>
<dbReference type="FunCoup" id="A0A6P4BIG5">
    <property type="interactions" value="578"/>
</dbReference>
<keyword evidence="4" id="KW-0029">Amino-acid transport</keyword>
<dbReference type="GeneID" id="107432306"/>
<evidence type="ECO:0000256" key="6">
    <source>
        <dbReference type="ARBA" id="ARBA00023136"/>
    </source>
</evidence>
<feature type="transmembrane region" description="Helical" evidence="7">
    <location>
        <begin position="28"/>
        <end position="47"/>
    </location>
</feature>
<dbReference type="InParanoid" id="A0A6P4BIG5"/>
<feature type="domain" description="Amino acid transporter transmembrane" evidence="8">
    <location>
        <begin position="21"/>
        <end position="422"/>
    </location>
</feature>
<keyword evidence="2" id="KW-0813">Transport</keyword>
<dbReference type="RefSeq" id="XP_015898905.3">
    <property type="nucleotide sequence ID" value="XM_016043419.4"/>
</dbReference>
<feature type="transmembrane region" description="Helical" evidence="7">
    <location>
        <begin position="248"/>
        <end position="270"/>
    </location>
</feature>
<proteinExistence type="predicted"/>
<keyword evidence="6 7" id="KW-0472">Membrane</keyword>
<feature type="transmembrane region" description="Helical" evidence="7">
    <location>
        <begin position="290"/>
        <end position="311"/>
    </location>
</feature>
<dbReference type="PANTHER" id="PTHR22950">
    <property type="entry name" value="AMINO ACID TRANSPORTER"/>
    <property type="match status" value="1"/>
</dbReference>
<feature type="transmembrane region" description="Helical" evidence="7">
    <location>
        <begin position="114"/>
        <end position="134"/>
    </location>
</feature>
<accession>A0A6P4BIG5</accession>
<evidence type="ECO:0000256" key="3">
    <source>
        <dbReference type="ARBA" id="ARBA00022692"/>
    </source>
</evidence>
<feature type="transmembrane region" description="Helical" evidence="7">
    <location>
        <begin position="53"/>
        <end position="74"/>
    </location>
</feature>
<keyword evidence="3 7" id="KW-0812">Transmembrane</keyword>
<evidence type="ECO:0000313" key="9">
    <source>
        <dbReference type="Proteomes" id="UP001652623"/>
    </source>
</evidence>